<dbReference type="Proteomes" id="UP001165083">
    <property type="component" value="Unassembled WGS sequence"/>
</dbReference>
<name>A0A9W6U045_9STRA</name>
<reference evidence="1" key="1">
    <citation type="submission" date="2023-04" db="EMBL/GenBank/DDBJ databases">
        <title>Phytophthora lilii NBRC 32176.</title>
        <authorList>
            <person name="Ichikawa N."/>
            <person name="Sato H."/>
            <person name="Tonouchi N."/>
        </authorList>
    </citation>
    <scope>NUCLEOTIDE SEQUENCE</scope>
    <source>
        <strain evidence="1">NBRC 32176</strain>
    </source>
</reference>
<organism evidence="1 2">
    <name type="scientific">Phytophthora lilii</name>
    <dbReference type="NCBI Taxonomy" id="2077276"/>
    <lineage>
        <taxon>Eukaryota</taxon>
        <taxon>Sar</taxon>
        <taxon>Stramenopiles</taxon>
        <taxon>Oomycota</taxon>
        <taxon>Peronosporomycetes</taxon>
        <taxon>Peronosporales</taxon>
        <taxon>Peronosporaceae</taxon>
        <taxon>Phytophthora</taxon>
    </lineage>
</organism>
<sequence>MQQLETRAKLAAMTPRDHLQLLAHSLRTKNTLQELLQDQKLVVAGVQSEIMDFQYILARSQCLNLQVHHTSKNRYEDADGNFCCERFEVNQLRGVKSVTAVYQAAKFFLTNVEITTTEALGHVTVREDYDTIGDDESIGSFRLISARPTGIITESHKVLYDKYYKHHDLLGGRPCAVMATDSVDEDELHPYDPKSRVRLDVSATLVITQVRRYKREDDKQDYRNHGVKVEFAQSSGDEAVTSAEDEAGANDDDDMYMVLIRCANFVKVRHPEIDAPPHALSAIADGTASWIKVMLKTIREFVDAL</sequence>
<gene>
    <name evidence="1" type="ORF">Plil01_000902300</name>
</gene>
<evidence type="ECO:0000313" key="1">
    <source>
        <dbReference type="EMBL" id="GMF22565.1"/>
    </source>
</evidence>
<dbReference type="OrthoDB" id="92532at2759"/>
<keyword evidence="2" id="KW-1185">Reference proteome</keyword>
<accession>A0A9W6U045</accession>
<dbReference type="AlphaFoldDB" id="A0A9W6U045"/>
<comment type="caution">
    <text evidence="1">The sequence shown here is derived from an EMBL/GenBank/DDBJ whole genome shotgun (WGS) entry which is preliminary data.</text>
</comment>
<evidence type="ECO:0000313" key="2">
    <source>
        <dbReference type="Proteomes" id="UP001165083"/>
    </source>
</evidence>
<proteinExistence type="predicted"/>
<dbReference type="EMBL" id="BSXW01000445">
    <property type="protein sequence ID" value="GMF22565.1"/>
    <property type="molecule type" value="Genomic_DNA"/>
</dbReference>
<protein>
    <submittedName>
        <fullName evidence="1">Unnamed protein product</fullName>
    </submittedName>
</protein>